<feature type="region of interest" description="Disordered" evidence="2">
    <location>
        <begin position="20"/>
        <end position="64"/>
    </location>
</feature>
<dbReference type="PANTHER" id="PTHR16255:SF1">
    <property type="entry name" value="REQUIRED FOR MEIOTIC NUCLEAR DIVISION PROTEIN 1 HOMOLOG"/>
    <property type="match status" value="1"/>
</dbReference>
<dbReference type="Pfam" id="PF02582">
    <property type="entry name" value="DUF155"/>
    <property type="match status" value="1"/>
</dbReference>
<dbReference type="EMBL" id="JABANP010000020">
    <property type="protein sequence ID" value="KAF4695445.1"/>
    <property type="molecule type" value="Genomic_DNA"/>
</dbReference>
<name>A0A7J6PH49_PEROL</name>
<reference evidence="4 5" key="1">
    <citation type="submission" date="2020-04" db="EMBL/GenBank/DDBJ databases">
        <title>Perkinsus olseni comparative genomics.</title>
        <authorList>
            <person name="Bogema D.R."/>
        </authorList>
    </citation>
    <scope>NUCLEOTIDE SEQUENCE [LARGE SCALE GENOMIC DNA]</scope>
    <source>
        <strain evidence="4">00978-12</strain>
    </source>
</reference>
<dbReference type="Gene3D" id="3.40.50.300">
    <property type="entry name" value="P-loop containing nucleotide triphosphate hydrolases"/>
    <property type="match status" value="1"/>
</dbReference>
<evidence type="ECO:0000313" key="5">
    <source>
        <dbReference type="Proteomes" id="UP000541610"/>
    </source>
</evidence>
<dbReference type="InterPro" id="IPR051624">
    <property type="entry name" value="RMD1/Sad1-interacting"/>
</dbReference>
<dbReference type="PANTHER" id="PTHR16255">
    <property type="entry name" value="REQUIRED FOR MEIOTIC NUCLEAR DIVISION PROTEIN 1 HOMOLOG"/>
    <property type="match status" value="1"/>
</dbReference>
<sequence length="581" mass="65186">MSSPCSLLGTIEEKIYQRQMKKDSLSDLVVPEDSVREESAGRRSSSSTSSSSAVPRDDADRRGAGSSLFSAAHLRNLFMLQEDTNSDTLDTLHCRGPSDDSPYREDDLTTWDVFEGKDDDSPLLVVIMADSRADDLRARLLASSTPPEFIPASWAEPSRRTSLVSQHSLDIEVEHSHPPRHQSRSGDWTVNFQQPPSPRYSEAASPRPGSDQAGVNFNVGDSRSDAGTPKSQQSESHVNAVPLVSTTDEVIAARMKTEQVGGVIAGRRRRKNVTDRKHDESAGRVYSIAIGDKIDLRAIASRWEMVTGGKAANPRKPLSSTDESEGLEGIVLELDVLDPEVIHMKTFDWLDCFLFDFGCIVFWGLTAVEGRKLLHVIRPYVRKPAAETFDDYMVYTPACARTEETEEERHQSTIVNDDIHLSTDGVYERLAYSYAFGQSVKLDLFEWSIDRTIQGTRNIPENLARTGKIGIGITEVTKKMGELFVQRSNINLHSDILDTPDVFWEFDLIERVYDMCRDYLDVHKRLDVLNQKLDIMKDMYEMIQNELNVEHGNKLEVIVIILIILEVVLELAQVAVTMIHG</sequence>
<dbReference type="Gene3D" id="1.20.120.850">
    <property type="entry name" value="SWI2/SNF2 ATPases, N-terminal domain"/>
    <property type="match status" value="1"/>
</dbReference>
<accession>A0A7J6PH49</accession>
<proteinExistence type="inferred from homology"/>
<dbReference type="Proteomes" id="UP000541610">
    <property type="component" value="Unassembled WGS sequence"/>
</dbReference>
<evidence type="ECO:0000259" key="3">
    <source>
        <dbReference type="Pfam" id="PF02582"/>
    </source>
</evidence>
<comment type="similarity">
    <text evidence="1">Belongs to the RMD1/sif2 family.</text>
</comment>
<dbReference type="OrthoDB" id="18302at2759"/>
<evidence type="ECO:0000313" key="4">
    <source>
        <dbReference type="EMBL" id="KAF4695445.1"/>
    </source>
</evidence>
<dbReference type="AlphaFoldDB" id="A0A7J6PH49"/>
<evidence type="ECO:0000256" key="1">
    <source>
        <dbReference type="ARBA" id="ARBA00008306"/>
    </source>
</evidence>
<comment type="caution">
    <text evidence="4">The sequence shown here is derived from an EMBL/GenBank/DDBJ whole genome shotgun (WGS) entry which is preliminary data.</text>
</comment>
<gene>
    <name evidence="4" type="ORF">FOZ60_004521</name>
</gene>
<feature type="domain" description="DUF155" evidence="3">
    <location>
        <begin position="352"/>
        <end position="530"/>
    </location>
</feature>
<evidence type="ECO:0000256" key="2">
    <source>
        <dbReference type="SAM" id="MobiDB-lite"/>
    </source>
</evidence>
<feature type="compositionally biased region" description="Low complexity" evidence="2">
    <location>
        <begin position="42"/>
        <end position="54"/>
    </location>
</feature>
<organism evidence="4 5">
    <name type="scientific">Perkinsus olseni</name>
    <name type="common">Perkinsus atlanticus</name>
    <dbReference type="NCBI Taxonomy" id="32597"/>
    <lineage>
        <taxon>Eukaryota</taxon>
        <taxon>Sar</taxon>
        <taxon>Alveolata</taxon>
        <taxon>Perkinsozoa</taxon>
        <taxon>Perkinsea</taxon>
        <taxon>Perkinsida</taxon>
        <taxon>Perkinsidae</taxon>
        <taxon>Perkinsus</taxon>
    </lineage>
</organism>
<protein>
    <recommendedName>
        <fullName evidence="3">DUF155 domain-containing protein</fullName>
    </recommendedName>
</protein>
<dbReference type="GO" id="GO:0005739">
    <property type="term" value="C:mitochondrion"/>
    <property type="evidence" value="ECO:0007669"/>
    <property type="project" value="UniProtKB-ARBA"/>
</dbReference>
<feature type="compositionally biased region" description="Polar residues" evidence="2">
    <location>
        <begin position="185"/>
        <end position="194"/>
    </location>
</feature>
<dbReference type="InterPro" id="IPR027417">
    <property type="entry name" value="P-loop_NTPase"/>
</dbReference>
<dbReference type="InterPro" id="IPR003734">
    <property type="entry name" value="DUF155"/>
</dbReference>
<feature type="region of interest" description="Disordered" evidence="2">
    <location>
        <begin position="174"/>
        <end position="238"/>
    </location>
</feature>